<evidence type="ECO:0000313" key="1">
    <source>
        <dbReference type="EMBL" id="KAJ9067885.1"/>
    </source>
</evidence>
<protein>
    <submittedName>
        <fullName evidence="1">Uncharacterized protein</fullName>
    </submittedName>
</protein>
<comment type="caution">
    <text evidence="1">The sequence shown here is derived from an EMBL/GenBank/DDBJ whole genome shotgun (WGS) entry which is preliminary data.</text>
</comment>
<feature type="non-terminal residue" evidence="1">
    <location>
        <position position="57"/>
    </location>
</feature>
<evidence type="ECO:0000313" key="2">
    <source>
        <dbReference type="Proteomes" id="UP001165960"/>
    </source>
</evidence>
<reference evidence="1" key="1">
    <citation type="submission" date="2022-04" db="EMBL/GenBank/DDBJ databases">
        <title>Genome of the entomopathogenic fungus Entomophthora muscae.</title>
        <authorList>
            <person name="Elya C."/>
            <person name="Lovett B.R."/>
            <person name="Lee E."/>
            <person name="Macias A.M."/>
            <person name="Hajek A.E."/>
            <person name="De Bivort B.L."/>
            <person name="Kasson M.T."/>
            <person name="De Fine Licht H.H."/>
            <person name="Stajich J.E."/>
        </authorList>
    </citation>
    <scope>NUCLEOTIDE SEQUENCE</scope>
    <source>
        <strain evidence="1">Berkeley</strain>
    </source>
</reference>
<organism evidence="1 2">
    <name type="scientific">Entomophthora muscae</name>
    <dbReference type="NCBI Taxonomy" id="34485"/>
    <lineage>
        <taxon>Eukaryota</taxon>
        <taxon>Fungi</taxon>
        <taxon>Fungi incertae sedis</taxon>
        <taxon>Zoopagomycota</taxon>
        <taxon>Entomophthoromycotina</taxon>
        <taxon>Entomophthoromycetes</taxon>
        <taxon>Entomophthorales</taxon>
        <taxon>Entomophthoraceae</taxon>
        <taxon>Entomophthora</taxon>
    </lineage>
</organism>
<dbReference type="Proteomes" id="UP001165960">
    <property type="component" value="Unassembled WGS sequence"/>
</dbReference>
<accession>A0ACC2SZT3</accession>
<sequence length="57" mass="6154">MDYHTWLLLAASVGGGSPQVVPISPGIPRNTSSLCTASLTFKLTIDLFKIDALIYFI</sequence>
<dbReference type="EMBL" id="QTSX02003837">
    <property type="protein sequence ID" value="KAJ9067885.1"/>
    <property type="molecule type" value="Genomic_DNA"/>
</dbReference>
<proteinExistence type="predicted"/>
<name>A0ACC2SZT3_9FUNG</name>
<keyword evidence="2" id="KW-1185">Reference proteome</keyword>
<gene>
    <name evidence="1" type="ORF">DSO57_1034444</name>
</gene>